<proteinExistence type="predicted"/>
<evidence type="ECO:0000313" key="1">
    <source>
        <dbReference type="EMBL" id="JAP19345.1"/>
    </source>
</evidence>
<accession>A0A0V0HFV0</accession>
<organism evidence="1">
    <name type="scientific">Solanum chacoense</name>
    <name type="common">Chaco potato</name>
    <dbReference type="NCBI Taxonomy" id="4108"/>
    <lineage>
        <taxon>Eukaryota</taxon>
        <taxon>Viridiplantae</taxon>
        <taxon>Streptophyta</taxon>
        <taxon>Embryophyta</taxon>
        <taxon>Tracheophyta</taxon>
        <taxon>Spermatophyta</taxon>
        <taxon>Magnoliopsida</taxon>
        <taxon>eudicotyledons</taxon>
        <taxon>Gunneridae</taxon>
        <taxon>Pentapetalae</taxon>
        <taxon>asterids</taxon>
        <taxon>lamiids</taxon>
        <taxon>Solanales</taxon>
        <taxon>Solanaceae</taxon>
        <taxon>Solanoideae</taxon>
        <taxon>Solaneae</taxon>
        <taxon>Solanum</taxon>
    </lineage>
</organism>
<protein>
    <submittedName>
        <fullName evidence="1">Putative ovule protein</fullName>
    </submittedName>
</protein>
<sequence>MSHLFVISNTNVASFVCYMNPFRVHGGFLSLHFQTGHEDPKFFYRISWSRKPMNRGLMINFRLRKVQKTSCIHWYTDMEYQKLRNTGCRG</sequence>
<dbReference type="AlphaFoldDB" id="A0A0V0HFV0"/>
<dbReference type="EMBL" id="GEDG01020163">
    <property type="protein sequence ID" value="JAP19345.1"/>
    <property type="molecule type" value="Transcribed_RNA"/>
</dbReference>
<name>A0A0V0HFV0_SOLCH</name>
<reference evidence="1" key="1">
    <citation type="submission" date="2015-12" db="EMBL/GenBank/DDBJ databases">
        <title>Gene expression during late stages of embryo sac development: a critical building block for successful pollen-pistil interactions.</title>
        <authorList>
            <person name="Liu Y."/>
            <person name="Joly V."/>
            <person name="Sabar M."/>
            <person name="Matton D.P."/>
        </authorList>
    </citation>
    <scope>NUCLEOTIDE SEQUENCE</scope>
</reference>